<proteinExistence type="predicted"/>
<keyword evidence="3" id="KW-0238">DNA-binding</keyword>
<dbReference type="EMBL" id="QRCM01000001">
    <property type="protein sequence ID" value="TXG89514.1"/>
    <property type="molecule type" value="Genomic_DNA"/>
</dbReference>
<evidence type="ECO:0000313" key="7">
    <source>
        <dbReference type="EMBL" id="TXG89514.1"/>
    </source>
</evidence>
<evidence type="ECO:0000256" key="4">
    <source>
        <dbReference type="ARBA" id="ARBA00023163"/>
    </source>
</evidence>
<dbReference type="RefSeq" id="WP_010838104.1">
    <property type="nucleotide sequence ID" value="NZ_QRCM01000001.1"/>
</dbReference>
<keyword evidence="1" id="KW-0678">Repressor</keyword>
<reference evidence="7 8" key="1">
    <citation type="submission" date="2018-07" db="EMBL/GenBank/DDBJ databases">
        <title>Genome sequence of Rhodococcus rhodnii ATCC 35071 from Rhodnius prolixus.</title>
        <authorList>
            <person name="Patel V."/>
            <person name="Vogel K.J."/>
        </authorList>
    </citation>
    <scope>NUCLEOTIDE SEQUENCE [LARGE SCALE GENOMIC DNA]</scope>
    <source>
        <strain evidence="7 8">ATCC 35071</strain>
    </source>
</reference>
<evidence type="ECO:0000256" key="3">
    <source>
        <dbReference type="ARBA" id="ARBA00023125"/>
    </source>
</evidence>
<dbReference type="CDD" id="cd01106">
    <property type="entry name" value="HTH_TipAL-Mta"/>
    <property type="match status" value="1"/>
</dbReference>
<dbReference type="InterPro" id="IPR036244">
    <property type="entry name" value="TipA-like_antibiotic-bd"/>
</dbReference>
<dbReference type="Gene3D" id="1.10.490.50">
    <property type="entry name" value="Antibiotic binding domain of TipA-like multidrug resistance regulators"/>
    <property type="match status" value="1"/>
</dbReference>
<dbReference type="GO" id="GO:0003677">
    <property type="term" value="F:DNA binding"/>
    <property type="evidence" value="ECO:0007669"/>
    <property type="project" value="UniProtKB-KW"/>
</dbReference>
<keyword evidence="4" id="KW-0804">Transcription</keyword>
<dbReference type="GO" id="GO:0003700">
    <property type="term" value="F:DNA-binding transcription factor activity"/>
    <property type="evidence" value="ECO:0007669"/>
    <property type="project" value="InterPro"/>
</dbReference>
<dbReference type="InterPro" id="IPR009061">
    <property type="entry name" value="DNA-bd_dom_put_sf"/>
</dbReference>
<dbReference type="PRINTS" id="PR00040">
    <property type="entry name" value="HTHMERR"/>
</dbReference>
<sequence>MSGREWSISELAAAAGTTSRALRHYGDVGILRPSRIGANGYRWYDDAGVVRLQRILLLRDLGLGLREIETVLHGESDTVSALTTHLELLEREQRRLTRQIESVRSTIRRTKAGEPLVMNETFDGFDHTRHKSEVIERWGEDAYREADEGWRGMSGDERRDLAREASALASEWQDAASAGEAPDGERAQALARRHLAWLNAAPGVPRTDSGELRGEYVRGLVQMYVDDERFAANYGGVGGARLVRDAVLAHLDRR</sequence>
<comment type="caution">
    <text evidence="7">The sequence shown here is derived from an EMBL/GenBank/DDBJ whole genome shotgun (WGS) entry which is preliminary data.</text>
</comment>
<evidence type="ECO:0000259" key="6">
    <source>
        <dbReference type="PROSITE" id="PS50937"/>
    </source>
</evidence>
<dbReference type="InterPro" id="IPR012925">
    <property type="entry name" value="TipAS_dom"/>
</dbReference>
<dbReference type="Pfam" id="PF13411">
    <property type="entry name" value="MerR_1"/>
    <property type="match status" value="1"/>
</dbReference>
<dbReference type="InterPro" id="IPR047057">
    <property type="entry name" value="MerR_fam"/>
</dbReference>
<dbReference type="PANTHER" id="PTHR30204">
    <property type="entry name" value="REDOX-CYCLING DRUG-SENSING TRANSCRIPTIONAL ACTIVATOR SOXR"/>
    <property type="match status" value="1"/>
</dbReference>
<dbReference type="SUPFAM" id="SSF89082">
    <property type="entry name" value="Antibiotic binding domain of TipA-like multidrug resistance regulators"/>
    <property type="match status" value="1"/>
</dbReference>
<name>A0A6P2C9S7_9NOCA</name>
<keyword evidence="2" id="KW-0805">Transcription regulation</keyword>
<evidence type="ECO:0000256" key="1">
    <source>
        <dbReference type="ARBA" id="ARBA00022491"/>
    </source>
</evidence>
<dbReference type="InterPro" id="IPR000551">
    <property type="entry name" value="MerR-type_HTH_dom"/>
</dbReference>
<dbReference type="PANTHER" id="PTHR30204:SF69">
    <property type="entry name" value="MERR-FAMILY TRANSCRIPTIONAL REGULATOR"/>
    <property type="match status" value="1"/>
</dbReference>
<evidence type="ECO:0000313" key="8">
    <source>
        <dbReference type="Proteomes" id="UP000471120"/>
    </source>
</evidence>
<dbReference type="PROSITE" id="PS50937">
    <property type="entry name" value="HTH_MERR_2"/>
    <property type="match status" value="1"/>
</dbReference>
<dbReference type="AlphaFoldDB" id="A0A6P2C9S7"/>
<dbReference type="SMART" id="SM00422">
    <property type="entry name" value="HTH_MERR"/>
    <property type="match status" value="1"/>
</dbReference>
<accession>A0A6P2C9S7</accession>
<evidence type="ECO:0000256" key="2">
    <source>
        <dbReference type="ARBA" id="ARBA00023015"/>
    </source>
</evidence>
<dbReference type="SUPFAM" id="SSF46955">
    <property type="entry name" value="Putative DNA-binding domain"/>
    <property type="match status" value="1"/>
</dbReference>
<gene>
    <name evidence="7" type="ORF">DW322_03840</name>
</gene>
<protein>
    <submittedName>
        <fullName evidence="7">MerR family transcriptional regulator</fullName>
    </submittedName>
</protein>
<dbReference type="Pfam" id="PF07739">
    <property type="entry name" value="TipAS"/>
    <property type="match status" value="1"/>
</dbReference>
<feature type="domain" description="HTH merR-type" evidence="6">
    <location>
        <begin position="5"/>
        <end position="74"/>
    </location>
</feature>
<organism evidence="7 8">
    <name type="scientific">Rhodococcus rhodnii</name>
    <dbReference type="NCBI Taxonomy" id="38312"/>
    <lineage>
        <taxon>Bacteria</taxon>
        <taxon>Bacillati</taxon>
        <taxon>Actinomycetota</taxon>
        <taxon>Actinomycetes</taxon>
        <taxon>Mycobacteriales</taxon>
        <taxon>Nocardiaceae</taxon>
        <taxon>Rhodococcus</taxon>
    </lineage>
</organism>
<dbReference type="Gene3D" id="1.10.1660.10">
    <property type="match status" value="1"/>
</dbReference>
<evidence type="ECO:0000256" key="5">
    <source>
        <dbReference type="SAM" id="Coils"/>
    </source>
</evidence>
<feature type="coiled-coil region" evidence="5">
    <location>
        <begin position="79"/>
        <end position="106"/>
    </location>
</feature>
<keyword evidence="5" id="KW-0175">Coiled coil</keyword>
<dbReference type="Proteomes" id="UP000471120">
    <property type="component" value="Unassembled WGS sequence"/>
</dbReference>